<evidence type="ECO:0000256" key="11">
    <source>
        <dbReference type="ARBA" id="ARBA00023136"/>
    </source>
</evidence>
<dbReference type="InterPro" id="IPR051420">
    <property type="entry name" value="Ser_Thr_Kinases_DiverseReg"/>
</dbReference>
<keyword evidence="5" id="KW-0808">Transferase</keyword>
<evidence type="ECO:0000313" key="16">
    <source>
        <dbReference type="EMBL" id="KAJ4970419.1"/>
    </source>
</evidence>
<comment type="catalytic activity">
    <reaction evidence="13">
        <text>L-seryl-[protein] + ATP = O-phospho-L-seryl-[protein] + ADP + H(+)</text>
        <dbReference type="Rhea" id="RHEA:17989"/>
        <dbReference type="Rhea" id="RHEA-COMP:9863"/>
        <dbReference type="Rhea" id="RHEA-COMP:11604"/>
        <dbReference type="ChEBI" id="CHEBI:15378"/>
        <dbReference type="ChEBI" id="CHEBI:29999"/>
        <dbReference type="ChEBI" id="CHEBI:30616"/>
        <dbReference type="ChEBI" id="CHEBI:83421"/>
        <dbReference type="ChEBI" id="CHEBI:456216"/>
        <dbReference type="EC" id="2.7.11.1"/>
    </reaction>
</comment>
<evidence type="ECO:0000259" key="15">
    <source>
        <dbReference type="Pfam" id="PF08263"/>
    </source>
</evidence>
<dbReference type="Proteomes" id="UP001141806">
    <property type="component" value="Unassembled WGS sequence"/>
</dbReference>
<comment type="catalytic activity">
    <reaction evidence="12">
        <text>L-threonyl-[protein] + ATP = O-phospho-L-threonyl-[protein] + ADP + H(+)</text>
        <dbReference type="Rhea" id="RHEA:46608"/>
        <dbReference type="Rhea" id="RHEA-COMP:11060"/>
        <dbReference type="Rhea" id="RHEA-COMP:11605"/>
        <dbReference type="ChEBI" id="CHEBI:15378"/>
        <dbReference type="ChEBI" id="CHEBI:30013"/>
        <dbReference type="ChEBI" id="CHEBI:30616"/>
        <dbReference type="ChEBI" id="CHEBI:61977"/>
        <dbReference type="ChEBI" id="CHEBI:456216"/>
        <dbReference type="EC" id="2.7.11.1"/>
    </reaction>
</comment>
<feature type="domain" description="Leucine-rich repeat-containing N-terminal plant-type" evidence="15">
    <location>
        <begin position="48"/>
        <end position="77"/>
    </location>
</feature>
<dbReference type="AlphaFoldDB" id="A0A9Q0KHL9"/>
<keyword evidence="7" id="KW-0677">Repeat</keyword>
<keyword evidence="6" id="KW-0732">Signal</keyword>
<evidence type="ECO:0000256" key="5">
    <source>
        <dbReference type="ARBA" id="ARBA00022679"/>
    </source>
</evidence>
<dbReference type="EMBL" id="JAMYWD010000005">
    <property type="protein sequence ID" value="KAJ4970419.1"/>
    <property type="molecule type" value="Genomic_DNA"/>
</dbReference>
<feature type="domain" description="Leucine-rich repeat-containing N-terminal plant-type" evidence="15">
    <location>
        <begin position="86"/>
        <end position="102"/>
    </location>
</feature>
<dbReference type="Pfam" id="PF00560">
    <property type="entry name" value="LRR_1"/>
    <property type="match status" value="3"/>
</dbReference>
<dbReference type="PROSITE" id="PS51450">
    <property type="entry name" value="LRR"/>
    <property type="match status" value="1"/>
</dbReference>
<dbReference type="InterPro" id="IPR001245">
    <property type="entry name" value="Ser-Thr/Tyr_kinase_cat_dom"/>
</dbReference>
<dbReference type="InterPro" id="IPR013210">
    <property type="entry name" value="LRR_N_plant-typ"/>
</dbReference>
<evidence type="ECO:0000256" key="2">
    <source>
        <dbReference type="ARBA" id="ARBA00012513"/>
    </source>
</evidence>
<protein>
    <recommendedName>
        <fullName evidence="2">non-specific serine/threonine protein kinase</fullName>
        <ecNumber evidence="2">2.7.11.1</ecNumber>
    </recommendedName>
</protein>
<dbReference type="Gene3D" id="1.10.510.10">
    <property type="entry name" value="Transferase(Phosphotransferase) domain 1"/>
    <property type="match status" value="1"/>
</dbReference>
<keyword evidence="8" id="KW-0547">Nucleotide-binding</keyword>
<gene>
    <name evidence="16" type="ORF">NE237_003518</name>
</gene>
<dbReference type="Pfam" id="PF08263">
    <property type="entry name" value="LRRNT_2"/>
    <property type="match status" value="2"/>
</dbReference>
<name>A0A9Q0KHL9_9MAGN</name>
<keyword evidence="3" id="KW-0723">Serine/threonine-protein kinase</keyword>
<feature type="domain" description="Serine-threonine/tyrosine-protein kinase catalytic" evidence="14">
    <location>
        <begin position="264"/>
        <end position="358"/>
    </location>
</feature>
<keyword evidence="10" id="KW-0067">ATP-binding</keyword>
<dbReference type="Gene3D" id="3.80.10.10">
    <property type="entry name" value="Ribonuclease Inhibitor"/>
    <property type="match status" value="2"/>
</dbReference>
<dbReference type="OrthoDB" id="1434998at2759"/>
<keyword evidence="9" id="KW-0418">Kinase</keyword>
<evidence type="ECO:0000256" key="3">
    <source>
        <dbReference type="ARBA" id="ARBA00022527"/>
    </source>
</evidence>
<dbReference type="InterPro" id="IPR011009">
    <property type="entry name" value="Kinase-like_dom_sf"/>
</dbReference>
<evidence type="ECO:0000256" key="9">
    <source>
        <dbReference type="ARBA" id="ARBA00022777"/>
    </source>
</evidence>
<keyword evidence="11" id="KW-0472">Membrane</keyword>
<evidence type="ECO:0000256" key="6">
    <source>
        <dbReference type="ARBA" id="ARBA00022729"/>
    </source>
</evidence>
<reference evidence="16" key="1">
    <citation type="journal article" date="2023" name="Plant J.">
        <title>The genome of the king protea, Protea cynaroides.</title>
        <authorList>
            <person name="Chang J."/>
            <person name="Duong T.A."/>
            <person name="Schoeman C."/>
            <person name="Ma X."/>
            <person name="Roodt D."/>
            <person name="Barker N."/>
            <person name="Li Z."/>
            <person name="Van de Peer Y."/>
            <person name="Mizrachi E."/>
        </authorList>
    </citation>
    <scope>NUCLEOTIDE SEQUENCE</scope>
    <source>
        <tissue evidence="16">Young leaves</tissue>
    </source>
</reference>
<dbReference type="Pfam" id="PF07714">
    <property type="entry name" value="PK_Tyr_Ser-Thr"/>
    <property type="match status" value="1"/>
</dbReference>
<keyword evidence="17" id="KW-1185">Reference proteome</keyword>
<dbReference type="InterPro" id="IPR001611">
    <property type="entry name" value="Leu-rich_rpt"/>
</dbReference>
<comment type="subcellular location">
    <subcellularLocation>
        <location evidence="1">Membrane</location>
    </subcellularLocation>
</comment>
<evidence type="ECO:0000313" key="17">
    <source>
        <dbReference type="Proteomes" id="UP001141806"/>
    </source>
</evidence>
<dbReference type="EC" id="2.7.11.1" evidence="2"/>
<sequence length="383" mass="42825">MAYSCNRTLFFLMLFPTLVVFFCLTFFPSSAYAIKSVRVVPDDQLSIEAKALLTWKASLQNYSSTALCSWKLSSPTPSAHNMNNTTWASSAIPCKWFGITCNKAESTVVEISLPNVKLQGTLDYLSFSSFPNLLYLNLTSNGLTGAIPLHIGSLSKLTHLDLSDNYLSNILPPLNNLTNLRFLYLYTNELSGSIPSEIGDIENLIELMFFQNNLSGRIPHSLVNLSKLELIYLYENQLSGPVPSDIGCMKNLIDLELSTNKLNEIVYTMTLTEKCDVYSFGVMALETIMGKHPGELITYLTSQVGQNMLLRDMLDPRLTFPSDQKVAEEVLSVARITLACLRNHPQSRPTMHQVSKELLVLRPLILEHFHSITLGNLDAIEIE</sequence>
<dbReference type="GO" id="GO:0005524">
    <property type="term" value="F:ATP binding"/>
    <property type="evidence" value="ECO:0007669"/>
    <property type="project" value="UniProtKB-KW"/>
</dbReference>
<evidence type="ECO:0000259" key="14">
    <source>
        <dbReference type="Pfam" id="PF07714"/>
    </source>
</evidence>
<evidence type="ECO:0000256" key="7">
    <source>
        <dbReference type="ARBA" id="ARBA00022737"/>
    </source>
</evidence>
<organism evidence="16 17">
    <name type="scientific">Protea cynaroides</name>
    <dbReference type="NCBI Taxonomy" id="273540"/>
    <lineage>
        <taxon>Eukaryota</taxon>
        <taxon>Viridiplantae</taxon>
        <taxon>Streptophyta</taxon>
        <taxon>Embryophyta</taxon>
        <taxon>Tracheophyta</taxon>
        <taxon>Spermatophyta</taxon>
        <taxon>Magnoliopsida</taxon>
        <taxon>Proteales</taxon>
        <taxon>Proteaceae</taxon>
        <taxon>Protea</taxon>
    </lineage>
</organism>
<evidence type="ECO:0000256" key="8">
    <source>
        <dbReference type="ARBA" id="ARBA00022741"/>
    </source>
</evidence>
<keyword evidence="4" id="KW-0433">Leucine-rich repeat</keyword>
<dbReference type="GO" id="GO:0004674">
    <property type="term" value="F:protein serine/threonine kinase activity"/>
    <property type="evidence" value="ECO:0007669"/>
    <property type="project" value="UniProtKB-KW"/>
</dbReference>
<dbReference type="InterPro" id="IPR032675">
    <property type="entry name" value="LRR_dom_sf"/>
</dbReference>
<evidence type="ECO:0000256" key="4">
    <source>
        <dbReference type="ARBA" id="ARBA00022614"/>
    </source>
</evidence>
<evidence type="ECO:0000256" key="1">
    <source>
        <dbReference type="ARBA" id="ARBA00004370"/>
    </source>
</evidence>
<dbReference type="GO" id="GO:0016020">
    <property type="term" value="C:membrane"/>
    <property type="evidence" value="ECO:0007669"/>
    <property type="project" value="UniProtKB-SubCell"/>
</dbReference>
<dbReference type="PANTHER" id="PTHR48005:SF16">
    <property type="entry name" value="MDIS1-INTERACTING RECEPTOR LIKE KINASE 2-LIKE ISOFORM X1"/>
    <property type="match status" value="1"/>
</dbReference>
<evidence type="ECO:0000256" key="12">
    <source>
        <dbReference type="ARBA" id="ARBA00047899"/>
    </source>
</evidence>
<comment type="caution">
    <text evidence="16">The sequence shown here is derived from an EMBL/GenBank/DDBJ whole genome shotgun (WGS) entry which is preliminary data.</text>
</comment>
<dbReference type="PANTHER" id="PTHR48005">
    <property type="entry name" value="LEUCINE RICH REPEAT KINASE 2"/>
    <property type="match status" value="1"/>
</dbReference>
<dbReference type="SUPFAM" id="SSF56112">
    <property type="entry name" value="Protein kinase-like (PK-like)"/>
    <property type="match status" value="1"/>
</dbReference>
<dbReference type="FunFam" id="3.80.10.10:FF:000400">
    <property type="entry name" value="Nuclear pore complex protein NUP107"/>
    <property type="match status" value="1"/>
</dbReference>
<proteinExistence type="predicted"/>
<accession>A0A9Q0KHL9</accession>
<evidence type="ECO:0000256" key="13">
    <source>
        <dbReference type="ARBA" id="ARBA00048679"/>
    </source>
</evidence>
<dbReference type="SUPFAM" id="SSF52058">
    <property type="entry name" value="L domain-like"/>
    <property type="match status" value="1"/>
</dbReference>
<evidence type="ECO:0000256" key="10">
    <source>
        <dbReference type="ARBA" id="ARBA00022840"/>
    </source>
</evidence>